<dbReference type="Proteomes" id="UP001165060">
    <property type="component" value="Unassembled WGS sequence"/>
</dbReference>
<dbReference type="EMBL" id="BRYB01000033">
    <property type="protein sequence ID" value="GMI20971.1"/>
    <property type="molecule type" value="Genomic_DNA"/>
</dbReference>
<dbReference type="PRINTS" id="PR00153">
    <property type="entry name" value="CSAPPISMRASE"/>
</dbReference>
<evidence type="ECO:0000313" key="2">
    <source>
        <dbReference type="EMBL" id="GMI20971.1"/>
    </source>
</evidence>
<dbReference type="PROSITE" id="PS50072">
    <property type="entry name" value="CSA_PPIASE_2"/>
    <property type="match status" value="1"/>
</dbReference>
<accession>A0ABQ6M792</accession>
<comment type="caution">
    <text evidence="2">The sequence shown here is derived from an EMBL/GenBank/DDBJ whole genome shotgun (WGS) entry which is preliminary data.</text>
</comment>
<dbReference type="Gene3D" id="2.40.100.10">
    <property type="entry name" value="Cyclophilin-like"/>
    <property type="match status" value="1"/>
</dbReference>
<evidence type="ECO:0000259" key="1">
    <source>
        <dbReference type="PROSITE" id="PS50072"/>
    </source>
</evidence>
<keyword evidence="3" id="KW-1185">Reference proteome</keyword>
<name>A0ABQ6M792_9STRA</name>
<evidence type="ECO:0000313" key="3">
    <source>
        <dbReference type="Proteomes" id="UP001165060"/>
    </source>
</evidence>
<dbReference type="InterPro" id="IPR002130">
    <property type="entry name" value="Cyclophilin-type_PPIase_dom"/>
</dbReference>
<dbReference type="SUPFAM" id="SSF50891">
    <property type="entry name" value="Cyclophilin-like"/>
    <property type="match status" value="1"/>
</dbReference>
<protein>
    <recommendedName>
        <fullName evidence="1">PPIase cyclophilin-type domain-containing protein</fullName>
    </recommendedName>
</protein>
<organism evidence="2 3">
    <name type="scientific">Tetraparma gracilis</name>
    <dbReference type="NCBI Taxonomy" id="2962635"/>
    <lineage>
        <taxon>Eukaryota</taxon>
        <taxon>Sar</taxon>
        <taxon>Stramenopiles</taxon>
        <taxon>Ochrophyta</taxon>
        <taxon>Bolidophyceae</taxon>
        <taxon>Parmales</taxon>
        <taxon>Triparmaceae</taxon>
        <taxon>Tetraparma</taxon>
    </lineage>
</organism>
<dbReference type="InterPro" id="IPR029000">
    <property type="entry name" value="Cyclophilin-like_dom_sf"/>
</dbReference>
<proteinExistence type="predicted"/>
<reference evidence="2 3" key="1">
    <citation type="journal article" date="2023" name="Commun. Biol.">
        <title>Genome analysis of Parmales, the sister group of diatoms, reveals the evolutionary specialization of diatoms from phago-mixotrophs to photoautotrophs.</title>
        <authorList>
            <person name="Ban H."/>
            <person name="Sato S."/>
            <person name="Yoshikawa S."/>
            <person name="Yamada K."/>
            <person name="Nakamura Y."/>
            <person name="Ichinomiya M."/>
            <person name="Sato N."/>
            <person name="Blanc-Mathieu R."/>
            <person name="Endo H."/>
            <person name="Kuwata A."/>
            <person name="Ogata H."/>
        </authorList>
    </citation>
    <scope>NUCLEOTIDE SEQUENCE [LARGE SCALE GENOMIC DNA]</scope>
</reference>
<sequence length="361" mass="37586">MLAYMDLDVSSSLSRRSLCAAFVAATDTRYNFSSASLNLLGGSELARLPEFYETDHDWSDRGPIDPVLPTRSSRVVLELLPDVAPLACENFLALCRNPANAPAGESGKPQTYVGCPVHRVQSGFVLQAGDFVFGTGSGGESVFGKKFKDERAGLALKHDRKGVLSMGNSGKNSNTSQFFITLGEGGAPQCDGKHVVFGRVVAGFEVLDAVEAAAGTASGEPAVPVSITACGAFEPATPVAGYWLKVPDDSFAGSTPVFYVMPRVLVVAGNAAAAARFGQGACAGGRCDVREVVGAAGLDGVASMDADLVVVAKALAGEIGEKARVKWGEKLWIGAPADVGERVRALGLEKGWTLDNRRAAS</sequence>
<gene>
    <name evidence="2" type="ORF">TeGR_g10513</name>
</gene>
<feature type="domain" description="PPIase cyclophilin-type" evidence="1">
    <location>
        <begin position="73"/>
        <end position="232"/>
    </location>
</feature>
<dbReference type="PANTHER" id="PTHR11071">
    <property type="entry name" value="PEPTIDYL-PROLYL CIS-TRANS ISOMERASE"/>
    <property type="match status" value="1"/>
</dbReference>
<dbReference type="PANTHER" id="PTHR11071:SF561">
    <property type="entry name" value="PEPTIDYL-PROLYL CIS-TRANS ISOMERASE D-RELATED"/>
    <property type="match status" value="1"/>
</dbReference>
<dbReference type="Pfam" id="PF00160">
    <property type="entry name" value="Pro_isomerase"/>
    <property type="match status" value="1"/>
</dbReference>